<dbReference type="RefSeq" id="WP_011778359.1">
    <property type="nucleotide sequence ID" value="NC_008726.1"/>
</dbReference>
<evidence type="ECO:0000313" key="8">
    <source>
        <dbReference type="EMBL" id="ABM11924.1"/>
    </source>
</evidence>
<dbReference type="GO" id="GO:0006298">
    <property type="term" value="P:mismatch repair"/>
    <property type="evidence" value="ECO:0007669"/>
    <property type="project" value="InterPro"/>
</dbReference>
<dbReference type="InterPro" id="IPR004603">
    <property type="entry name" value="DNA_mismatch_endonuc_vsr"/>
</dbReference>
<evidence type="ECO:0000256" key="4">
    <source>
        <dbReference type="ARBA" id="ARBA00022801"/>
    </source>
</evidence>
<dbReference type="AlphaFoldDB" id="A1T424"/>
<comment type="similarity">
    <text evidence="6">Belongs to the Vsr family.</text>
</comment>
<keyword evidence="5" id="KW-0234">DNA repair</keyword>
<organism evidence="8 9">
    <name type="scientific">Mycolicibacterium vanbaalenii (strain DSM 7251 / JCM 13017 / BCRC 16820 / KCTC 9966 / NRRL B-24157 / PYR-1)</name>
    <name type="common">Mycobacterium vanbaalenii</name>
    <dbReference type="NCBI Taxonomy" id="350058"/>
    <lineage>
        <taxon>Bacteria</taxon>
        <taxon>Bacillati</taxon>
        <taxon>Actinomycetota</taxon>
        <taxon>Actinomycetes</taxon>
        <taxon>Mycobacteriales</taxon>
        <taxon>Mycobacteriaceae</taxon>
        <taxon>Mycolicibacterium</taxon>
    </lineage>
</organism>
<dbReference type="KEGG" id="mva:Mvan_1087"/>
<accession>A1T424</accession>
<proteinExistence type="inferred from homology"/>
<dbReference type="Gene3D" id="3.40.960.10">
    <property type="entry name" value="VSR Endonuclease"/>
    <property type="match status" value="1"/>
</dbReference>
<evidence type="ECO:0000256" key="2">
    <source>
        <dbReference type="ARBA" id="ARBA00022759"/>
    </source>
</evidence>
<keyword evidence="1" id="KW-0540">Nuclease</keyword>
<gene>
    <name evidence="8" type="ordered locus">Mvan_1087</name>
</gene>
<dbReference type="GO" id="GO:0016787">
    <property type="term" value="F:hydrolase activity"/>
    <property type="evidence" value="ECO:0007669"/>
    <property type="project" value="UniProtKB-KW"/>
</dbReference>
<dbReference type="NCBIfam" id="TIGR00632">
    <property type="entry name" value="vsr"/>
    <property type="match status" value="1"/>
</dbReference>
<protein>
    <submittedName>
        <fullName evidence="8">DNA mismatch endonuclease vsr</fullName>
    </submittedName>
</protein>
<dbReference type="HOGENOM" id="CLU_111913_2_1_11"/>
<evidence type="ECO:0000256" key="5">
    <source>
        <dbReference type="ARBA" id="ARBA00023204"/>
    </source>
</evidence>
<dbReference type="Pfam" id="PF03852">
    <property type="entry name" value="Vsr"/>
    <property type="match status" value="1"/>
</dbReference>
<dbReference type="CDD" id="cd00221">
    <property type="entry name" value="Vsr"/>
    <property type="match status" value="1"/>
</dbReference>
<keyword evidence="9" id="KW-1185">Reference proteome</keyword>
<sequence>MKRRSGRPSSSNRVARDTEAESWASDPKVRARMQRQRTRDTEPELALRRLLHARGLRYRVDAQPLPSLRRRADLVFGPAKIAVFVDGCFWHGCPKHGQRITHANPTYWTDKVARNNRRDVETDAALNEAGWLSIRVWEHDDPETVAEMVEAEVRRRRQVTRSGR</sequence>
<dbReference type="eggNOG" id="COG3727">
    <property type="taxonomic scope" value="Bacteria"/>
</dbReference>
<dbReference type="InterPro" id="IPR011335">
    <property type="entry name" value="Restrct_endonuc-II-like"/>
</dbReference>
<evidence type="ECO:0000256" key="3">
    <source>
        <dbReference type="ARBA" id="ARBA00022763"/>
    </source>
</evidence>
<keyword evidence="2 8" id="KW-0255">Endonuclease</keyword>
<name>A1T424_MYCVP</name>
<reference evidence="8" key="1">
    <citation type="submission" date="2006-12" db="EMBL/GenBank/DDBJ databases">
        <title>Complete sequence of Mycobacterium vanbaalenii PYR-1.</title>
        <authorList>
            <consortium name="US DOE Joint Genome Institute"/>
            <person name="Copeland A."/>
            <person name="Lucas S."/>
            <person name="Lapidus A."/>
            <person name="Barry K."/>
            <person name="Detter J.C."/>
            <person name="Glavina del Rio T."/>
            <person name="Hammon N."/>
            <person name="Israni S."/>
            <person name="Dalin E."/>
            <person name="Tice H."/>
            <person name="Pitluck S."/>
            <person name="Singan V."/>
            <person name="Schmutz J."/>
            <person name="Larimer F."/>
            <person name="Land M."/>
            <person name="Hauser L."/>
            <person name="Kyrpides N."/>
            <person name="Anderson I.J."/>
            <person name="Miller C."/>
            <person name="Richardson P."/>
        </authorList>
    </citation>
    <scope>NUCLEOTIDE SEQUENCE [LARGE SCALE GENOMIC DNA]</scope>
    <source>
        <strain evidence="8">PYR-1</strain>
    </source>
</reference>
<evidence type="ECO:0000256" key="7">
    <source>
        <dbReference type="SAM" id="MobiDB-lite"/>
    </source>
</evidence>
<feature type="region of interest" description="Disordered" evidence="7">
    <location>
        <begin position="1"/>
        <end position="41"/>
    </location>
</feature>
<dbReference type="Proteomes" id="UP000009159">
    <property type="component" value="Chromosome"/>
</dbReference>
<keyword evidence="4" id="KW-0378">Hydrolase</keyword>
<dbReference type="SUPFAM" id="SSF52980">
    <property type="entry name" value="Restriction endonuclease-like"/>
    <property type="match status" value="1"/>
</dbReference>
<evidence type="ECO:0000313" key="9">
    <source>
        <dbReference type="Proteomes" id="UP000009159"/>
    </source>
</evidence>
<evidence type="ECO:0000256" key="1">
    <source>
        <dbReference type="ARBA" id="ARBA00022722"/>
    </source>
</evidence>
<dbReference type="EMBL" id="CP000511">
    <property type="protein sequence ID" value="ABM11924.1"/>
    <property type="molecule type" value="Genomic_DNA"/>
</dbReference>
<evidence type="ECO:0000256" key="6">
    <source>
        <dbReference type="ARBA" id="ARBA00029466"/>
    </source>
</evidence>
<dbReference type="STRING" id="350058.Mvan_1087"/>
<dbReference type="GO" id="GO:0004519">
    <property type="term" value="F:endonuclease activity"/>
    <property type="evidence" value="ECO:0007669"/>
    <property type="project" value="UniProtKB-KW"/>
</dbReference>
<keyword evidence="3" id="KW-0227">DNA damage</keyword>